<proteinExistence type="predicted"/>
<dbReference type="InterPro" id="IPR002885">
    <property type="entry name" value="PPR_rpt"/>
</dbReference>
<evidence type="ECO:0000313" key="3">
    <source>
        <dbReference type="EMBL" id="KAF2571839.1"/>
    </source>
</evidence>
<feature type="region of interest" description="Disordered" evidence="2">
    <location>
        <begin position="14"/>
        <end position="37"/>
    </location>
</feature>
<evidence type="ECO:0008006" key="4">
    <source>
        <dbReference type="Google" id="ProtNLM"/>
    </source>
</evidence>
<organism evidence="3">
    <name type="scientific">Brassica cretica</name>
    <name type="common">Mustard</name>
    <dbReference type="NCBI Taxonomy" id="69181"/>
    <lineage>
        <taxon>Eukaryota</taxon>
        <taxon>Viridiplantae</taxon>
        <taxon>Streptophyta</taxon>
        <taxon>Embryophyta</taxon>
        <taxon>Tracheophyta</taxon>
        <taxon>Spermatophyta</taxon>
        <taxon>Magnoliopsida</taxon>
        <taxon>eudicotyledons</taxon>
        <taxon>Gunneridae</taxon>
        <taxon>Pentapetalae</taxon>
        <taxon>rosids</taxon>
        <taxon>malvids</taxon>
        <taxon>Brassicales</taxon>
        <taxon>Brassicaceae</taxon>
        <taxon>Brassiceae</taxon>
        <taxon>Brassica</taxon>
    </lineage>
</organism>
<evidence type="ECO:0000256" key="1">
    <source>
        <dbReference type="PROSITE-ProRule" id="PRU00708"/>
    </source>
</evidence>
<protein>
    <recommendedName>
        <fullName evidence="4">Pentacotripeptide-repeat region of PRORP domain-containing protein</fullName>
    </recommendedName>
</protein>
<name>A0A8S9IPJ8_BRACR</name>
<accession>A0A8S9IPJ8</accession>
<sequence length="100" mass="11390">MTLLYMKGDVAPTRMATAEEAHKRSGENNRPREHDRYSEHVSLQQSFTAFDNKKIPTYNELVAAYVRSGFSKEAAGVIDMMTQKGDRCVWEVGKGKRNHL</sequence>
<dbReference type="EMBL" id="QGKY02001015">
    <property type="protein sequence ID" value="KAF2571839.1"/>
    <property type="molecule type" value="Genomic_DNA"/>
</dbReference>
<gene>
    <name evidence="3" type="ORF">F2Q70_00001063</name>
</gene>
<evidence type="ECO:0000256" key="2">
    <source>
        <dbReference type="SAM" id="MobiDB-lite"/>
    </source>
</evidence>
<comment type="caution">
    <text evidence="3">The sequence shown here is derived from an EMBL/GenBank/DDBJ whole genome shotgun (WGS) entry which is preliminary data.</text>
</comment>
<feature type="compositionally biased region" description="Basic and acidic residues" evidence="2">
    <location>
        <begin position="17"/>
        <end position="37"/>
    </location>
</feature>
<dbReference type="AlphaFoldDB" id="A0A8S9IPJ8"/>
<dbReference type="PROSITE" id="PS51375">
    <property type="entry name" value="PPR"/>
    <property type="match status" value="1"/>
</dbReference>
<reference evidence="3" key="1">
    <citation type="submission" date="2019-12" db="EMBL/GenBank/DDBJ databases">
        <title>Genome sequencing and annotation of Brassica cretica.</title>
        <authorList>
            <person name="Studholme D.J."/>
            <person name="Sarris P.F."/>
        </authorList>
    </citation>
    <scope>NUCLEOTIDE SEQUENCE</scope>
    <source>
        <strain evidence="3">PFS-102/07</strain>
        <tissue evidence="3">Leaf</tissue>
    </source>
</reference>
<feature type="repeat" description="PPR" evidence="1">
    <location>
        <begin position="54"/>
        <end position="88"/>
    </location>
</feature>